<feature type="domain" description="FBD" evidence="1">
    <location>
        <begin position="11"/>
        <end position="74"/>
    </location>
</feature>
<accession>A0A6D2HZ63</accession>
<keyword evidence="3" id="KW-1185">Reference proteome</keyword>
<name>A0A6D2HZ63_9BRAS</name>
<dbReference type="AlphaFoldDB" id="A0A6D2HZ63"/>
<evidence type="ECO:0000259" key="1">
    <source>
        <dbReference type="SMART" id="SM00579"/>
    </source>
</evidence>
<protein>
    <recommendedName>
        <fullName evidence="1">FBD domain-containing protein</fullName>
    </recommendedName>
</protein>
<dbReference type="SMART" id="SM00579">
    <property type="entry name" value="FBD"/>
    <property type="match status" value="1"/>
</dbReference>
<organism evidence="2 3">
    <name type="scientific">Microthlaspi erraticum</name>
    <dbReference type="NCBI Taxonomy" id="1685480"/>
    <lineage>
        <taxon>Eukaryota</taxon>
        <taxon>Viridiplantae</taxon>
        <taxon>Streptophyta</taxon>
        <taxon>Embryophyta</taxon>
        <taxon>Tracheophyta</taxon>
        <taxon>Spermatophyta</taxon>
        <taxon>Magnoliopsida</taxon>
        <taxon>eudicotyledons</taxon>
        <taxon>Gunneridae</taxon>
        <taxon>Pentapetalae</taxon>
        <taxon>rosids</taxon>
        <taxon>malvids</taxon>
        <taxon>Brassicales</taxon>
        <taxon>Brassicaceae</taxon>
        <taxon>Coluteocarpeae</taxon>
        <taxon>Microthlaspi</taxon>
    </lineage>
</organism>
<dbReference type="InterPro" id="IPR006566">
    <property type="entry name" value="FBD"/>
</dbReference>
<sequence>MLFTDMSSEDTSDLISGYGGSFQELKQMRHFLGKLQCLQTVKVGVAASDNNKFLRAKLLALPRLSSNAAKATAVASGLICGVKIQETGFEQKLSLR</sequence>
<dbReference type="EMBL" id="CACVBM020000377">
    <property type="protein sequence ID" value="CAA7018357.1"/>
    <property type="molecule type" value="Genomic_DNA"/>
</dbReference>
<reference evidence="2" key="1">
    <citation type="submission" date="2020-01" db="EMBL/GenBank/DDBJ databases">
        <authorList>
            <person name="Mishra B."/>
        </authorList>
    </citation>
    <scope>NUCLEOTIDE SEQUENCE [LARGE SCALE GENOMIC DNA]</scope>
</reference>
<dbReference type="Proteomes" id="UP000467841">
    <property type="component" value="Unassembled WGS sequence"/>
</dbReference>
<evidence type="ECO:0000313" key="2">
    <source>
        <dbReference type="EMBL" id="CAA7018357.1"/>
    </source>
</evidence>
<comment type="caution">
    <text evidence="2">The sequence shown here is derived from an EMBL/GenBank/DDBJ whole genome shotgun (WGS) entry which is preliminary data.</text>
</comment>
<dbReference type="OrthoDB" id="1104010at2759"/>
<evidence type="ECO:0000313" key="3">
    <source>
        <dbReference type="Proteomes" id="UP000467841"/>
    </source>
</evidence>
<gene>
    <name evidence="2" type="ORF">MERR_LOCUS5592</name>
</gene>
<proteinExistence type="predicted"/>